<dbReference type="EMBL" id="MUMY01000008">
    <property type="protein sequence ID" value="ONM48623.1"/>
    <property type="molecule type" value="Genomic_DNA"/>
</dbReference>
<keyword evidence="3" id="KW-1185">Reference proteome</keyword>
<evidence type="ECO:0008006" key="4">
    <source>
        <dbReference type="Google" id="ProtNLM"/>
    </source>
</evidence>
<organism evidence="2 3">
    <name type="scientific">Nocardia donostiensis</name>
    <dbReference type="NCBI Taxonomy" id="1538463"/>
    <lineage>
        <taxon>Bacteria</taxon>
        <taxon>Bacillati</taxon>
        <taxon>Actinomycetota</taxon>
        <taxon>Actinomycetes</taxon>
        <taxon>Mycobacteriales</taxon>
        <taxon>Nocardiaceae</taxon>
        <taxon>Nocardia</taxon>
    </lineage>
</organism>
<evidence type="ECO:0000313" key="2">
    <source>
        <dbReference type="EMBL" id="ONM48623.1"/>
    </source>
</evidence>
<dbReference type="AlphaFoldDB" id="A0A1W0BL80"/>
<feature type="region of interest" description="Disordered" evidence="1">
    <location>
        <begin position="1"/>
        <end position="23"/>
    </location>
</feature>
<gene>
    <name evidence="2" type="ORF">B0T46_11275</name>
</gene>
<protein>
    <recommendedName>
        <fullName evidence="4">Tetratricopeptide repeat protein</fullName>
    </recommendedName>
</protein>
<dbReference type="STRING" id="1538463.B0T36_03950"/>
<name>A0A1W0BL80_9NOCA</name>
<reference evidence="2 3" key="1">
    <citation type="journal article" date="2016" name="Antonie Van Leeuwenhoek">
        <title>Nocardia donostiensis sp. nov., isolated from human respiratory specimens.</title>
        <authorList>
            <person name="Ercibengoa M."/>
            <person name="Bell M."/>
            <person name="Marimon J.M."/>
            <person name="Humrighouse B."/>
            <person name="Klenk H.P."/>
            <person name="Potter G."/>
            <person name="Perez-Trallero E."/>
        </authorList>
    </citation>
    <scope>NUCLEOTIDE SEQUENCE [LARGE SCALE GENOMIC DNA]</scope>
    <source>
        <strain evidence="2 3">X1655</strain>
    </source>
</reference>
<dbReference type="Proteomes" id="UP000188836">
    <property type="component" value="Unassembled WGS sequence"/>
</dbReference>
<comment type="caution">
    <text evidence="2">The sequence shown here is derived from an EMBL/GenBank/DDBJ whole genome shotgun (WGS) entry which is preliminary data.</text>
</comment>
<evidence type="ECO:0000313" key="3">
    <source>
        <dbReference type="Proteomes" id="UP000188836"/>
    </source>
</evidence>
<accession>A0A1W0BL80</accession>
<dbReference type="RefSeq" id="WP_077116536.1">
    <property type="nucleotide sequence ID" value="NZ_LOKT01000002.1"/>
</dbReference>
<proteinExistence type="predicted"/>
<dbReference type="OrthoDB" id="8450665at2"/>
<evidence type="ECO:0000256" key="1">
    <source>
        <dbReference type="SAM" id="MobiDB-lite"/>
    </source>
</evidence>
<sequence>MNHSDPTMAAITDAVTRGREGDGDTARDTLTALWESIGPQGDPLHRCTLAHYLADLHDDPAQALTWDIRAYDAALSLTDHRARQYDSGLDVRGFFPSLHLNLADNYRRLSSFDAARWEVDAARAAVDSLPDDGYGAMIRSALDEVEAAIQERTTSRRASAPTGRP</sequence>